<dbReference type="Gene3D" id="3.40.50.2300">
    <property type="match status" value="2"/>
</dbReference>
<evidence type="ECO:0000256" key="7">
    <source>
        <dbReference type="ARBA" id="ARBA00022840"/>
    </source>
</evidence>
<dbReference type="PROSITE" id="PS50110">
    <property type="entry name" value="RESPONSE_REGULATORY"/>
    <property type="match status" value="2"/>
</dbReference>
<dbReference type="NCBIfam" id="TIGR00229">
    <property type="entry name" value="sensory_box"/>
    <property type="match status" value="1"/>
</dbReference>
<dbReference type="SUPFAM" id="SSF55785">
    <property type="entry name" value="PYP-like sensor domain (PAS domain)"/>
    <property type="match status" value="1"/>
</dbReference>
<comment type="catalytic activity">
    <reaction evidence="1">
        <text>ATP + protein L-histidine = ADP + protein N-phospho-L-histidine.</text>
        <dbReference type="EC" id="2.7.13.3"/>
    </reaction>
</comment>
<evidence type="ECO:0000313" key="15">
    <source>
        <dbReference type="Proteomes" id="UP000325614"/>
    </source>
</evidence>
<reference evidence="14 15" key="1">
    <citation type="submission" date="2019-10" db="EMBL/GenBank/DDBJ databases">
        <title>Isolation, Identification of Microvirga thermotolerans HR1, a novel thermophilic bacterium and Comparative Genomics of the genus Microvirga.</title>
        <authorList>
            <person name="Li J."/>
            <person name="Zhang W."/>
            <person name="Lin M."/>
            <person name="Wang J."/>
        </authorList>
    </citation>
    <scope>NUCLEOTIDE SEQUENCE [LARGE SCALE GENOMIC DNA]</scope>
    <source>
        <strain evidence="14 15">HR1</strain>
    </source>
</reference>
<evidence type="ECO:0000256" key="2">
    <source>
        <dbReference type="ARBA" id="ARBA00012438"/>
    </source>
</evidence>
<dbReference type="Pfam" id="PF00072">
    <property type="entry name" value="Response_reg"/>
    <property type="match status" value="2"/>
</dbReference>
<dbReference type="PROSITE" id="PS50112">
    <property type="entry name" value="PAS"/>
    <property type="match status" value="1"/>
</dbReference>
<evidence type="ECO:0000313" key="14">
    <source>
        <dbReference type="EMBL" id="QFU15284.1"/>
    </source>
</evidence>
<dbReference type="EC" id="2.7.13.3" evidence="2"/>
<dbReference type="GO" id="GO:0000155">
    <property type="term" value="F:phosphorelay sensor kinase activity"/>
    <property type="evidence" value="ECO:0007669"/>
    <property type="project" value="InterPro"/>
</dbReference>
<evidence type="ECO:0000259" key="13">
    <source>
        <dbReference type="PROSITE" id="PS50113"/>
    </source>
</evidence>
<keyword evidence="8" id="KW-0902">Two-component regulatory system</keyword>
<dbReference type="EMBL" id="CP045423">
    <property type="protein sequence ID" value="QFU15284.1"/>
    <property type="molecule type" value="Genomic_DNA"/>
</dbReference>
<dbReference type="SMART" id="SM00388">
    <property type="entry name" value="HisKA"/>
    <property type="match status" value="1"/>
</dbReference>
<feature type="domain" description="Response regulatory" evidence="11">
    <location>
        <begin position="518"/>
        <end position="628"/>
    </location>
</feature>
<keyword evidence="5" id="KW-0547">Nucleotide-binding</keyword>
<dbReference type="Pfam" id="PF08448">
    <property type="entry name" value="PAS_4"/>
    <property type="match status" value="1"/>
</dbReference>
<feature type="modified residue" description="4-aspartylphosphate" evidence="9">
    <location>
        <position position="568"/>
    </location>
</feature>
<proteinExistence type="predicted"/>
<dbReference type="PRINTS" id="PR00344">
    <property type="entry name" value="BCTRLSENSOR"/>
</dbReference>
<dbReference type="InterPro" id="IPR003661">
    <property type="entry name" value="HisK_dim/P_dom"/>
</dbReference>
<evidence type="ECO:0000256" key="5">
    <source>
        <dbReference type="ARBA" id="ARBA00022741"/>
    </source>
</evidence>
<dbReference type="CDD" id="cd00082">
    <property type="entry name" value="HisKA"/>
    <property type="match status" value="1"/>
</dbReference>
<dbReference type="InterPro" id="IPR036890">
    <property type="entry name" value="HATPase_C_sf"/>
</dbReference>
<dbReference type="Pfam" id="PF02518">
    <property type="entry name" value="HATPase_c"/>
    <property type="match status" value="1"/>
</dbReference>
<feature type="domain" description="Response regulatory" evidence="11">
    <location>
        <begin position="13"/>
        <end position="127"/>
    </location>
</feature>
<evidence type="ECO:0000259" key="10">
    <source>
        <dbReference type="PROSITE" id="PS50109"/>
    </source>
</evidence>
<keyword evidence="4" id="KW-0808">Transferase</keyword>
<dbReference type="Pfam" id="PF00512">
    <property type="entry name" value="HisKA"/>
    <property type="match status" value="1"/>
</dbReference>
<keyword evidence="6" id="KW-0418">Kinase</keyword>
<keyword evidence="15" id="KW-1185">Reference proteome</keyword>
<name>A0A5P9JZC1_9HYPH</name>
<evidence type="ECO:0000259" key="11">
    <source>
        <dbReference type="PROSITE" id="PS50110"/>
    </source>
</evidence>
<evidence type="ECO:0000256" key="3">
    <source>
        <dbReference type="ARBA" id="ARBA00022553"/>
    </source>
</evidence>
<dbReference type="InterPro" id="IPR005467">
    <property type="entry name" value="His_kinase_dom"/>
</dbReference>
<dbReference type="InterPro" id="IPR013656">
    <property type="entry name" value="PAS_4"/>
</dbReference>
<dbReference type="InterPro" id="IPR001789">
    <property type="entry name" value="Sig_transdc_resp-reg_receiver"/>
</dbReference>
<keyword evidence="3 9" id="KW-0597">Phosphoprotein</keyword>
<evidence type="ECO:0000256" key="6">
    <source>
        <dbReference type="ARBA" id="ARBA00022777"/>
    </source>
</evidence>
<protein>
    <recommendedName>
        <fullName evidence="2">histidine kinase</fullName>
        <ecNumber evidence="2">2.7.13.3</ecNumber>
    </recommendedName>
</protein>
<accession>A0A5P9JZC1</accession>
<dbReference type="SUPFAM" id="SSF47384">
    <property type="entry name" value="Homodimeric domain of signal transducing histidine kinase"/>
    <property type="match status" value="1"/>
</dbReference>
<evidence type="ECO:0000256" key="4">
    <source>
        <dbReference type="ARBA" id="ARBA00022679"/>
    </source>
</evidence>
<dbReference type="InterPro" id="IPR000014">
    <property type="entry name" value="PAS"/>
</dbReference>
<dbReference type="RefSeq" id="WP_152584930.1">
    <property type="nucleotide sequence ID" value="NZ_CP045423.1"/>
</dbReference>
<dbReference type="Gene3D" id="1.10.287.130">
    <property type="match status" value="1"/>
</dbReference>
<dbReference type="InterPro" id="IPR036097">
    <property type="entry name" value="HisK_dim/P_sf"/>
</dbReference>
<dbReference type="PROSITE" id="PS50109">
    <property type="entry name" value="HIS_KIN"/>
    <property type="match status" value="1"/>
</dbReference>
<dbReference type="PANTHER" id="PTHR43065">
    <property type="entry name" value="SENSOR HISTIDINE KINASE"/>
    <property type="match status" value="1"/>
</dbReference>
<feature type="domain" description="Histidine kinase" evidence="10">
    <location>
        <begin position="277"/>
        <end position="497"/>
    </location>
</feature>
<gene>
    <name evidence="14" type="ORF">GDR74_03070</name>
</gene>
<sequence>MIAANDVTSKLDTILVVDDEPDILVAIEDLFENHYRVITASSPVKALDLLRAEPDISVIISDQRMPEMQGDEFLAKARQHSDAEAILLTGYADLKAVIGAVNKGRITAYAPKPWDPAALSGMVASASERHRLTRELNTERALLRGLMESIGERISFKDLEGRFVRVNSSKAASLGLSVEACLGRMESEFVLPDRAAAIAEAERRAIEARSPVEQIEERQGPDGAPQWFFVTQIPILDPSGTVTALATIERDITERKMMETRLRQADKMQALGTLAGGVAHDFNNLLMAVLGSLDLASRRAPDDPRLNRLLKNAIYAAERGASLTQRLLSFSRQRDLRLQTVDINRVIGDMNDLLMRTLGGVIRVEKNLADDLWMAMVDPDQLELAVLNLCINARDAMSENGTLTLSTRNRTVAEGEIPDLDPGDYVVISVADTGSGIPPDILNRVLEPFFTTKEVGKGTGLGLPMAYGLARQSGGTVTIESTVGVGTTVELYLSRTAAGPSEADSEEVSTTEPSRKVRILLVDDDPDVRAVTAAYLNEMGHRVVEASDGVAGIDILRADDQIDLLIADFAMPGMTGLELATQARQVRSDLGVLLITGYADPERVPEGYPMLHKPFNRSELASKVIEAVRIAGKPEEPRP</sequence>
<dbReference type="Gene3D" id="3.30.450.20">
    <property type="entry name" value="PAS domain"/>
    <property type="match status" value="1"/>
</dbReference>
<evidence type="ECO:0000259" key="12">
    <source>
        <dbReference type="PROSITE" id="PS50112"/>
    </source>
</evidence>
<dbReference type="Gene3D" id="3.30.565.10">
    <property type="entry name" value="Histidine kinase-like ATPase, C-terminal domain"/>
    <property type="match status" value="1"/>
</dbReference>
<dbReference type="PROSITE" id="PS50113">
    <property type="entry name" value="PAC"/>
    <property type="match status" value="1"/>
</dbReference>
<dbReference type="SUPFAM" id="SSF52172">
    <property type="entry name" value="CheY-like"/>
    <property type="match status" value="2"/>
</dbReference>
<organism evidence="14 15">
    <name type="scientific">Microvirga thermotolerans</name>
    <dbReference type="NCBI Taxonomy" id="2651334"/>
    <lineage>
        <taxon>Bacteria</taxon>
        <taxon>Pseudomonadati</taxon>
        <taxon>Pseudomonadota</taxon>
        <taxon>Alphaproteobacteria</taxon>
        <taxon>Hyphomicrobiales</taxon>
        <taxon>Methylobacteriaceae</taxon>
        <taxon>Microvirga</taxon>
    </lineage>
</organism>
<dbReference type="CDD" id="cd00130">
    <property type="entry name" value="PAS"/>
    <property type="match status" value="1"/>
</dbReference>
<dbReference type="AlphaFoldDB" id="A0A5P9JZC1"/>
<dbReference type="InterPro" id="IPR000700">
    <property type="entry name" value="PAS-assoc_C"/>
</dbReference>
<dbReference type="InterPro" id="IPR011006">
    <property type="entry name" value="CheY-like_superfamily"/>
</dbReference>
<dbReference type="SMART" id="SM00387">
    <property type="entry name" value="HATPase_c"/>
    <property type="match status" value="1"/>
</dbReference>
<dbReference type="InterPro" id="IPR003594">
    <property type="entry name" value="HATPase_dom"/>
</dbReference>
<dbReference type="GO" id="GO:0005524">
    <property type="term" value="F:ATP binding"/>
    <property type="evidence" value="ECO:0007669"/>
    <property type="project" value="UniProtKB-KW"/>
</dbReference>
<evidence type="ECO:0000256" key="9">
    <source>
        <dbReference type="PROSITE-ProRule" id="PRU00169"/>
    </source>
</evidence>
<evidence type="ECO:0000256" key="1">
    <source>
        <dbReference type="ARBA" id="ARBA00000085"/>
    </source>
</evidence>
<dbReference type="PANTHER" id="PTHR43065:SF46">
    <property type="entry name" value="C4-DICARBOXYLATE TRANSPORT SENSOR PROTEIN DCTB"/>
    <property type="match status" value="1"/>
</dbReference>
<dbReference type="SUPFAM" id="SSF55874">
    <property type="entry name" value="ATPase domain of HSP90 chaperone/DNA topoisomerase II/histidine kinase"/>
    <property type="match status" value="1"/>
</dbReference>
<feature type="domain" description="PAS" evidence="12">
    <location>
        <begin position="139"/>
        <end position="209"/>
    </location>
</feature>
<dbReference type="InterPro" id="IPR035965">
    <property type="entry name" value="PAS-like_dom_sf"/>
</dbReference>
<feature type="domain" description="PAC" evidence="13">
    <location>
        <begin position="210"/>
        <end position="264"/>
    </location>
</feature>
<keyword evidence="7" id="KW-0067">ATP-binding</keyword>
<evidence type="ECO:0000256" key="8">
    <source>
        <dbReference type="ARBA" id="ARBA00023012"/>
    </source>
</evidence>
<dbReference type="Proteomes" id="UP000325614">
    <property type="component" value="Chromosome"/>
</dbReference>
<dbReference type="SMART" id="SM00448">
    <property type="entry name" value="REC"/>
    <property type="match status" value="2"/>
</dbReference>
<dbReference type="InterPro" id="IPR004358">
    <property type="entry name" value="Sig_transdc_His_kin-like_C"/>
</dbReference>
<dbReference type="KEGG" id="mico:GDR74_03070"/>
<feature type="modified residue" description="4-aspartylphosphate" evidence="9">
    <location>
        <position position="62"/>
    </location>
</feature>
<dbReference type="CDD" id="cd17569">
    <property type="entry name" value="REC_HupR-like"/>
    <property type="match status" value="1"/>
</dbReference>